<evidence type="ECO:0000313" key="2">
    <source>
        <dbReference type="EMBL" id="OQB75062.1"/>
    </source>
</evidence>
<dbReference type="EMBL" id="MWDQ01000024">
    <property type="protein sequence ID" value="OQB75062.1"/>
    <property type="molecule type" value="Genomic_DNA"/>
</dbReference>
<protein>
    <recommendedName>
        <fullName evidence="3">Lipoprotein SmpA/OmlA domain-containing protein</fullName>
    </recommendedName>
</protein>
<keyword evidence="1" id="KW-0472">Membrane</keyword>
<proteinExistence type="predicted"/>
<keyword evidence="1" id="KW-0812">Transmembrane</keyword>
<dbReference type="PROSITE" id="PS51257">
    <property type="entry name" value="PROKAR_LIPOPROTEIN"/>
    <property type="match status" value="1"/>
</dbReference>
<evidence type="ECO:0000256" key="1">
    <source>
        <dbReference type="SAM" id="Phobius"/>
    </source>
</evidence>
<sequence>MLKFYLLPVVVFFFLMCGCAFLPSYRVEKEGRAFITDYPLNRIAVEKAVSEHRLMYGMTMEEVVKSWGNPDLEHELIINGKVYYSWLYRKNNLTRILYFNRGILVDIQ</sequence>
<gene>
    <name evidence="2" type="ORF">BWX89_00185</name>
</gene>
<evidence type="ECO:0008006" key="3">
    <source>
        <dbReference type="Google" id="ProtNLM"/>
    </source>
</evidence>
<organism evidence="2">
    <name type="scientific">candidate division TA06 bacterium ADurb.Bin131</name>
    <dbReference type="NCBI Taxonomy" id="1852827"/>
    <lineage>
        <taxon>Bacteria</taxon>
        <taxon>Bacteria division TA06</taxon>
    </lineage>
</organism>
<dbReference type="AlphaFoldDB" id="A0A1V6CDS1"/>
<comment type="caution">
    <text evidence="2">The sequence shown here is derived from an EMBL/GenBank/DDBJ whole genome shotgun (WGS) entry which is preliminary data.</text>
</comment>
<name>A0A1V6CDS1_UNCT6</name>
<dbReference type="Proteomes" id="UP000485562">
    <property type="component" value="Unassembled WGS sequence"/>
</dbReference>
<reference evidence="2" key="1">
    <citation type="submission" date="2017-02" db="EMBL/GenBank/DDBJ databases">
        <title>Delving into the versatile metabolic prowess of the omnipresent phylum Bacteroidetes.</title>
        <authorList>
            <person name="Nobu M.K."/>
            <person name="Mei R."/>
            <person name="Narihiro T."/>
            <person name="Kuroda K."/>
            <person name="Liu W.-T."/>
        </authorList>
    </citation>
    <scope>NUCLEOTIDE SEQUENCE</scope>
    <source>
        <strain evidence="2">ADurb.Bin131</strain>
    </source>
</reference>
<accession>A0A1V6CDS1</accession>
<feature type="transmembrane region" description="Helical" evidence="1">
    <location>
        <begin position="6"/>
        <end position="25"/>
    </location>
</feature>
<keyword evidence="1" id="KW-1133">Transmembrane helix</keyword>